<evidence type="ECO:0000259" key="1">
    <source>
        <dbReference type="PROSITE" id="PS50240"/>
    </source>
</evidence>
<proteinExistence type="predicted"/>
<dbReference type="SMART" id="SM00020">
    <property type="entry name" value="Tryp_SPc"/>
    <property type="match status" value="1"/>
</dbReference>
<feature type="domain" description="Peptidase S1" evidence="1">
    <location>
        <begin position="263"/>
        <end position="683"/>
    </location>
</feature>
<dbReference type="EMBL" id="LR824031">
    <property type="protein sequence ID" value="CAH0599376.1"/>
    <property type="molecule type" value="Genomic_DNA"/>
</dbReference>
<protein>
    <recommendedName>
        <fullName evidence="1">Peptidase S1 domain-containing protein</fullName>
    </recommendedName>
</protein>
<dbReference type="Gene3D" id="2.40.10.10">
    <property type="entry name" value="Trypsin-like serine proteases"/>
    <property type="match status" value="5"/>
</dbReference>
<sequence length="1168" mass="130384">MSIDHHACELPHGGAPLPKLLITPACNCPTAGHSYNGCRAARSSHIPTDSRTCLLEDTTTRLGRQPRNEPIAILAYGTLSSDQLIYQEKIASSSASVLMKSEGWALYTNPSRRSPLGQKPARVTQSMHERFRSKCHWNGVTGTCVDFNKCLSAPSLIRNRTHPPICSLEGRNGPTICCTDCHTVEDIRTIKFNNNLGFLKFDGPKAKDRCLSYIDTLPYACKSRYTATLLRNLDPISNCYTISQSKCEFSTPFAPSAPRIETYMALLAYKDKTDEVKLQCAGAIISERYVLTSAQCVLNRKLGPVRYVAVDFEKSDIPLWQMYKPKRTVRHPKYRSSSKYHDIALVETKKRTAEIRNTIGKSETAERGAGAAAPAWLALPRISHRPIVISECLSLFVKTKLSRAMFFRYTNVQYTEMVRTLAQCGDNVALACRTFNDRHGTSVDRRTMLGATQRLRDFGTFRPNTAIDRGRNVQASTRLQDEILDYFSENPQQSTREAAPRFNVSHMYVWRTYCNLVYCDESTSAEDLKDRIVAAFETVKRDILVLSELRQQLRKRAFKITFSEFVLPACLHTEQFDQKKANAIVRTAAGADQGSLTTVTLSELDDFACTFLYSSQDGLPQGFNKTIQACFGSMEKTEDSCLTESGSPLMAEYEALTCAPVIFGVTSIDRICGPAGSSGLYTRGRNPVLFKGLHGDTGPTCRGLVENFNLKCMGASTKGYPPLLYRRTDMDGPRFRCVATHKQRATSCPADVCSYIDLQIHFLFIPQGLKKHANMPSGGECTIDYRAWIEGTCVEEKRCLSALDKNPTLPRLARAASSRQFQTLETCVCVHVELAAARAFHSRRQKCLDEEAGKSLVCCADCNLLDDTSDIVLSPNGEIFEKNGDKAADSCLGYIQELPYKCRDDYKSVFKRVWNETGRCYNTVPVTEKLPESNRTSERAQYPHQALLGYGDTLDTVEWLAGGSIISDRFILTAAHTSNSDIHRNLSFIAVGVQNTSDPTSYNGLPWQILKVKRMVRHPSYANYRQDHDIALIETVEKIVFNENVLPACLDVEGVNVTEAVATTWWDLSQEGWVFADTIQTIKNVEPVSEALCLKIPSKHHTRLTFKFDTSYQMCFASNKNPSDSCRVYVGAYIRRAACGELFVCGDTTEPDCPGGSLFTRTPSSFLP</sequence>
<dbReference type="Pfam" id="PF00089">
    <property type="entry name" value="Trypsin"/>
    <property type="match status" value="2"/>
</dbReference>
<dbReference type="SUPFAM" id="SSF50494">
    <property type="entry name" value="Trypsin-like serine proteases"/>
    <property type="match status" value="3"/>
</dbReference>
<reference evidence="2" key="1">
    <citation type="submission" date="2021-12" db="EMBL/GenBank/DDBJ databases">
        <authorList>
            <person name="King R."/>
        </authorList>
    </citation>
    <scope>NUCLEOTIDE SEQUENCE</scope>
</reference>
<gene>
    <name evidence="2" type="ORF">CINC_LOCUS8680</name>
</gene>
<dbReference type="GO" id="GO:0004252">
    <property type="term" value="F:serine-type endopeptidase activity"/>
    <property type="evidence" value="ECO:0007669"/>
    <property type="project" value="InterPro"/>
</dbReference>
<dbReference type="PROSITE" id="PS50240">
    <property type="entry name" value="TRYPSIN_DOM"/>
    <property type="match status" value="2"/>
</dbReference>
<dbReference type="InterPro" id="IPR043504">
    <property type="entry name" value="Peptidase_S1_PA_chymotrypsin"/>
</dbReference>
<dbReference type="OrthoDB" id="9971063at2759"/>
<keyword evidence="3" id="KW-1185">Reference proteome</keyword>
<name>A0A9P0FWW1_CHRIL</name>
<dbReference type="InterPro" id="IPR051333">
    <property type="entry name" value="CLIP_Serine_Protease"/>
</dbReference>
<dbReference type="PANTHER" id="PTHR24260">
    <property type="match status" value="1"/>
</dbReference>
<dbReference type="Proteomes" id="UP001154114">
    <property type="component" value="Chromosome 28"/>
</dbReference>
<evidence type="ECO:0000313" key="3">
    <source>
        <dbReference type="Proteomes" id="UP001154114"/>
    </source>
</evidence>
<feature type="domain" description="Peptidase S1" evidence="1">
    <location>
        <begin position="930"/>
        <end position="1168"/>
    </location>
</feature>
<dbReference type="AlphaFoldDB" id="A0A9P0FWW1"/>
<dbReference type="InterPro" id="IPR001254">
    <property type="entry name" value="Trypsin_dom"/>
</dbReference>
<dbReference type="InterPro" id="IPR009003">
    <property type="entry name" value="Peptidase_S1_PA"/>
</dbReference>
<organism evidence="2 3">
    <name type="scientific">Chrysodeixis includens</name>
    <name type="common">Soybean looper</name>
    <name type="synonym">Pseudoplusia includens</name>
    <dbReference type="NCBI Taxonomy" id="689277"/>
    <lineage>
        <taxon>Eukaryota</taxon>
        <taxon>Metazoa</taxon>
        <taxon>Ecdysozoa</taxon>
        <taxon>Arthropoda</taxon>
        <taxon>Hexapoda</taxon>
        <taxon>Insecta</taxon>
        <taxon>Pterygota</taxon>
        <taxon>Neoptera</taxon>
        <taxon>Endopterygota</taxon>
        <taxon>Lepidoptera</taxon>
        <taxon>Glossata</taxon>
        <taxon>Ditrysia</taxon>
        <taxon>Noctuoidea</taxon>
        <taxon>Noctuidae</taxon>
        <taxon>Plusiinae</taxon>
        <taxon>Chrysodeixis</taxon>
    </lineage>
</organism>
<dbReference type="PANTHER" id="PTHR24260:SF147">
    <property type="entry name" value="EG:BACR7A4.3 PROTEIN-RELATED"/>
    <property type="match status" value="1"/>
</dbReference>
<accession>A0A9P0FWW1</accession>
<dbReference type="GO" id="GO:0006508">
    <property type="term" value="P:proteolysis"/>
    <property type="evidence" value="ECO:0007669"/>
    <property type="project" value="InterPro"/>
</dbReference>
<evidence type="ECO:0000313" key="2">
    <source>
        <dbReference type="EMBL" id="CAH0599376.1"/>
    </source>
</evidence>